<dbReference type="EMBL" id="SGPK01000665">
    <property type="protein sequence ID" value="THG99850.1"/>
    <property type="molecule type" value="Genomic_DNA"/>
</dbReference>
<evidence type="ECO:0000313" key="3">
    <source>
        <dbReference type="Proteomes" id="UP000308199"/>
    </source>
</evidence>
<accession>A0A4S4KNV2</accession>
<sequence>MHGLTGNSCMHFLERRFWLKTLPAKSLKENGSRRTKDALPQDVTTSNCEQKSKAGLNETMNRWGEIDLEDPRSSFMETTNGVWLRSWKRGKEKILADLRRPGHVRHNSVPVIKVEEARSDP</sequence>
<organism evidence="2 3">
    <name type="scientific">Phellinidium pouzarii</name>
    <dbReference type="NCBI Taxonomy" id="167371"/>
    <lineage>
        <taxon>Eukaryota</taxon>
        <taxon>Fungi</taxon>
        <taxon>Dikarya</taxon>
        <taxon>Basidiomycota</taxon>
        <taxon>Agaricomycotina</taxon>
        <taxon>Agaricomycetes</taxon>
        <taxon>Hymenochaetales</taxon>
        <taxon>Hymenochaetaceae</taxon>
        <taxon>Phellinidium</taxon>
    </lineage>
</organism>
<name>A0A4S4KNV2_9AGAM</name>
<dbReference type="Proteomes" id="UP000308199">
    <property type="component" value="Unassembled WGS sequence"/>
</dbReference>
<reference evidence="2 3" key="1">
    <citation type="submission" date="2019-02" db="EMBL/GenBank/DDBJ databases">
        <title>Genome sequencing of the rare red list fungi Phellinidium pouzarii.</title>
        <authorList>
            <person name="Buettner E."/>
            <person name="Kellner H."/>
        </authorList>
    </citation>
    <scope>NUCLEOTIDE SEQUENCE [LARGE SCALE GENOMIC DNA]</scope>
    <source>
        <strain evidence="2 3">DSM 108285</strain>
    </source>
</reference>
<evidence type="ECO:0000256" key="1">
    <source>
        <dbReference type="SAM" id="MobiDB-lite"/>
    </source>
</evidence>
<keyword evidence="3" id="KW-1185">Reference proteome</keyword>
<feature type="region of interest" description="Disordered" evidence="1">
    <location>
        <begin position="29"/>
        <end position="56"/>
    </location>
</feature>
<comment type="caution">
    <text evidence="2">The sequence shown here is derived from an EMBL/GenBank/DDBJ whole genome shotgun (WGS) entry which is preliminary data.</text>
</comment>
<dbReference type="AlphaFoldDB" id="A0A4S4KNV2"/>
<protein>
    <submittedName>
        <fullName evidence="2">Uncharacterized protein</fullName>
    </submittedName>
</protein>
<evidence type="ECO:0000313" key="2">
    <source>
        <dbReference type="EMBL" id="THG99850.1"/>
    </source>
</evidence>
<proteinExistence type="predicted"/>
<gene>
    <name evidence="2" type="ORF">EW145_g7186</name>
</gene>
<feature type="compositionally biased region" description="Basic and acidic residues" evidence="1">
    <location>
        <begin position="29"/>
        <end position="39"/>
    </location>
</feature>